<proteinExistence type="predicted"/>
<dbReference type="GO" id="GO:0009103">
    <property type="term" value="P:lipopolysaccharide biosynthetic process"/>
    <property type="evidence" value="ECO:0007669"/>
    <property type="project" value="TreeGrafter"/>
</dbReference>
<dbReference type="Proteomes" id="UP000316167">
    <property type="component" value="Unassembled WGS sequence"/>
</dbReference>
<sequence length="367" mass="41837">MRKVLNIVPYPFLPYFSGGQKLIAQFNMHLGEQCELHVAGTANNDSQLAKHYSFYPYLQKSRLRFFDVTAFFRLKKLIVSKNIDTIIIEHPYLGWLGWMLKKTTSARLIVHTHNIEYERFRTVGKPWWRILQWYETAVLRSANMVFCISDEDRQWMIDKMQVDEEKCVLVPYGITAEAVPTNKALCKKQVCAQQHIDPSKKILFFNGLLDYKPNSDAVKTIIEKINPLLLDSNLAYHILIAGKRLPESLNELKPWNNVNISYAGFVDDIDFYTKAADVLLNPVVSGGGVKTKMIEALGMNTTVVATATGASGVKKELCGDKLVIVPDDNWPLFVEAVVSASRQEHVTPDAFYNIYSWKNITRRVADL</sequence>
<evidence type="ECO:0000259" key="2">
    <source>
        <dbReference type="Pfam" id="PF13439"/>
    </source>
</evidence>
<dbReference type="CDD" id="cd03801">
    <property type="entry name" value="GT4_PimA-like"/>
    <property type="match status" value="1"/>
</dbReference>
<name>A0A562SGN1_9BACT</name>
<reference evidence="3 4" key="1">
    <citation type="journal article" date="2015" name="Stand. Genomic Sci.">
        <title>Genomic Encyclopedia of Bacterial and Archaeal Type Strains, Phase III: the genomes of soil and plant-associated and newly described type strains.</title>
        <authorList>
            <person name="Whitman W.B."/>
            <person name="Woyke T."/>
            <person name="Klenk H.P."/>
            <person name="Zhou Y."/>
            <person name="Lilburn T.G."/>
            <person name="Beck B.J."/>
            <person name="De Vos P."/>
            <person name="Vandamme P."/>
            <person name="Eisen J.A."/>
            <person name="Garrity G."/>
            <person name="Hugenholtz P."/>
            <person name="Kyrpides N.C."/>
        </authorList>
    </citation>
    <scope>NUCLEOTIDE SEQUENCE [LARGE SCALE GENOMIC DNA]</scope>
    <source>
        <strain evidence="3 4">CGMCC 1.7271</strain>
    </source>
</reference>
<dbReference type="PANTHER" id="PTHR46401">
    <property type="entry name" value="GLYCOSYLTRANSFERASE WBBK-RELATED"/>
    <property type="match status" value="1"/>
</dbReference>
<feature type="domain" description="Glycosyltransferase subfamily 4-like N-terminal" evidence="2">
    <location>
        <begin position="18"/>
        <end position="176"/>
    </location>
</feature>
<organism evidence="3 4">
    <name type="scientific">Lacibacter cauensis</name>
    <dbReference type="NCBI Taxonomy" id="510947"/>
    <lineage>
        <taxon>Bacteria</taxon>
        <taxon>Pseudomonadati</taxon>
        <taxon>Bacteroidota</taxon>
        <taxon>Chitinophagia</taxon>
        <taxon>Chitinophagales</taxon>
        <taxon>Chitinophagaceae</taxon>
        <taxon>Lacibacter</taxon>
    </lineage>
</organism>
<dbReference type="Gene3D" id="3.40.50.2000">
    <property type="entry name" value="Glycogen Phosphorylase B"/>
    <property type="match status" value="2"/>
</dbReference>
<dbReference type="Pfam" id="PF13439">
    <property type="entry name" value="Glyco_transf_4"/>
    <property type="match status" value="1"/>
</dbReference>
<dbReference type="SUPFAM" id="SSF53756">
    <property type="entry name" value="UDP-Glycosyltransferase/glycogen phosphorylase"/>
    <property type="match status" value="1"/>
</dbReference>
<evidence type="ECO:0000313" key="3">
    <source>
        <dbReference type="EMBL" id="TWI80348.1"/>
    </source>
</evidence>
<keyword evidence="4" id="KW-1185">Reference proteome</keyword>
<evidence type="ECO:0000256" key="1">
    <source>
        <dbReference type="ARBA" id="ARBA00022679"/>
    </source>
</evidence>
<dbReference type="InterPro" id="IPR028098">
    <property type="entry name" value="Glyco_trans_4-like_N"/>
</dbReference>
<dbReference type="OrthoDB" id="9807209at2"/>
<dbReference type="Pfam" id="PF13692">
    <property type="entry name" value="Glyco_trans_1_4"/>
    <property type="match status" value="1"/>
</dbReference>
<dbReference type="AlphaFoldDB" id="A0A562SGN1"/>
<comment type="caution">
    <text evidence="3">The sequence shown here is derived from an EMBL/GenBank/DDBJ whole genome shotgun (WGS) entry which is preliminary data.</text>
</comment>
<dbReference type="EMBL" id="VLLE01000005">
    <property type="protein sequence ID" value="TWI80348.1"/>
    <property type="molecule type" value="Genomic_DNA"/>
</dbReference>
<keyword evidence="1 3" id="KW-0808">Transferase</keyword>
<gene>
    <name evidence="3" type="ORF">IQ13_3023</name>
</gene>
<accession>A0A562SGN1</accession>
<dbReference type="PANTHER" id="PTHR46401:SF2">
    <property type="entry name" value="GLYCOSYLTRANSFERASE WBBK-RELATED"/>
    <property type="match status" value="1"/>
</dbReference>
<dbReference type="RefSeq" id="WP_144887185.1">
    <property type="nucleotide sequence ID" value="NZ_VLLE01000005.1"/>
</dbReference>
<dbReference type="GO" id="GO:0016757">
    <property type="term" value="F:glycosyltransferase activity"/>
    <property type="evidence" value="ECO:0007669"/>
    <property type="project" value="TreeGrafter"/>
</dbReference>
<protein>
    <submittedName>
        <fullName evidence="3">Glycosyl transferase family 4</fullName>
    </submittedName>
</protein>
<evidence type="ECO:0000313" key="4">
    <source>
        <dbReference type="Proteomes" id="UP000316167"/>
    </source>
</evidence>